<comment type="caution">
    <text evidence="2">The sequence shown here is derived from an EMBL/GenBank/DDBJ whole genome shotgun (WGS) entry which is preliminary data.</text>
</comment>
<evidence type="ECO:0000256" key="1">
    <source>
        <dbReference type="SAM" id="MobiDB-lite"/>
    </source>
</evidence>
<feature type="compositionally biased region" description="Basic and acidic residues" evidence="1">
    <location>
        <begin position="79"/>
        <end position="117"/>
    </location>
</feature>
<reference evidence="2 3" key="1">
    <citation type="submission" date="2023-09" db="EMBL/GenBank/DDBJ databases">
        <title>Genomes of two closely related lineages of the louse Polyplax serrata with different host specificities.</title>
        <authorList>
            <person name="Martinu J."/>
            <person name="Tarabai H."/>
            <person name="Stefka J."/>
            <person name="Hypsa V."/>
        </authorList>
    </citation>
    <scope>NUCLEOTIDE SEQUENCE [LARGE SCALE GENOMIC DNA]</scope>
    <source>
        <strain evidence="2">98ZLc_SE</strain>
    </source>
</reference>
<evidence type="ECO:0000313" key="3">
    <source>
        <dbReference type="Proteomes" id="UP001359485"/>
    </source>
</evidence>
<accession>A0ABR1B547</accession>
<feature type="region of interest" description="Disordered" evidence="1">
    <location>
        <begin position="79"/>
        <end position="147"/>
    </location>
</feature>
<protein>
    <submittedName>
        <fullName evidence="2">Uncharacterized protein</fullName>
    </submittedName>
</protein>
<proteinExistence type="predicted"/>
<gene>
    <name evidence="2" type="ORF">RUM44_004594</name>
</gene>
<dbReference type="Proteomes" id="UP001359485">
    <property type="component" value="Unassembled WGS sequence"/>
</dbReference>
<evidence type="ECO:0000313" key="2">
    <source>
        <dbReference type="EMBL" id="KAK6633987.1"/>
    </source>
</evidence>
<name>A0ABR1B547_POLSC</name>
<keyword evidence="3" id="KW-1185">Reference proteome</keyword>
<dbReference type="EMBL" id="JAWJWF010000004">
    <property type="protein sequence ID" value="KAK6633987.1"/>
    <property type="molecule type" value="Genomic_DNA"/>
</dbReference>
<organism evidence="2 3">
    <name type="scientific">Polyplax serrata</name>
    <name type="common">Common mouse louse</name>
    <dbReference type="NCBI Taxonomy" id="468196"/>
    <lineage>
        <taxon>Eukaryota</taxon>
        <taxon>Metazoa</taxon>
        <taxon>Ecdysozoa</taxon>
        <taxon>Arthropoda</taxon>
        <taxon>Hexapoda</taxon>
        <taxon>Insecta</taxon>
        <taxon>Pterygota</taxon>
        <taxon>Neoptera</taxon>
        <taxon>Paraneoptera</taxon>
        <taxon>Psocodea</taxon>
        <taxon>Troctomorpha</taxon>
        <taxon>Phthiraptera</taxon>
        <taxon>Anoplura</taxon>
        <taxon>Polyplacidae</taxon>
        <taxon>Polyplax</taxon>
    </lineage>
</organism>
<sequence>MGTGLTTCCLVQDICTVLVVRIYLKEVVQSGRKRFQLDVVVKPQRREQQGRSLRVEEGLRGYSSHREWDKTRKLCPRRDRGWEGEVDEKSNLTSRRTTEERRDEMKLANSGRQERQKKPLKVQSLHSDGERHTADLPVGTHRLDVDV</sequence>